<dbReference type="EMBL" id="LGGP01000195">
    <property type="protein sequence ID" value="KUK80174.1"/>
    <property type="molecule type" value="Genomic_DNA"/>
</dbReference>
<protein>
    <submittedName>
        <fullName evidence="7">Lactate dehydrogenase-like oxidoreductase</fullName>
    </submittedName>
</protein>
<evidence type="ECO:0000259" key="6">
    <source>
        <dbReference type="Pfam" id="PF02826"/>
    </source>
</evidence>
<dbReference type="PROSITE" id="PS00671">
    <property type="entry name" value="D_2_HYDROXYACID_DH_3"/>
    <property type="match status" value="1"/>
</dbReference>
<evidence type="ECO:0000256" key="2">
    <source>
        <dbReference type="ARBA" id="ARBA00023002"/>
    </source>
</evidence>
<sequence>MDKVFFTYKIPDEGMLLLKGYDIYGNTEDRFLKKEEIIREGKDASALITLLSDKIDSEVISSLPKLKVIANYAVGYNNIDIEEARKRGVRVTSTPEVLTDATADLTMALILATSRRIVEGDSFIRERKFVGWKPDLLTGPSLSGKNLGIIGLGRIGKAVAKRARAFGMNVFYFNRKPLLSQEEERLNVRHMSLEELLKSSDFLSLHAPLTKETYHLLNEKRLSLMKPGAILVNTARGEIIDESALIKALKTGRLAAAGLDVYEEEPYVPQELIELNNVVLLPHIGSATSEARKEMAIIVGRNVAAVLEGKEPPNPVV</sequence>
<dbReference type="FunFam" id="3.40.50.720:FF:000203">
    <property type="entry name" value="D-3-phosphoglycerate dehydrogenase (SerA)"/>
    <property type="match status" value="1"/>
</dbReference>
<dbReference type="Pfam" id="PF02826">
    <property type="entry name" value="2-Hacid_dh_C"/>
    <property type="match status" value="1"/>
</dbReference>
<keyword evidence="3" id="KW-0520">NAD</keyword>
<reference evidence="8" key="1">
    <citation type="journal article" date="2015" name="MBio">
        <title>Genome-Resolved Metagenomic Analysis Reveals Roles for Candidate Phyla and Other Microbial Community Members in Biogeochemical Transformations in Oil Reservoirs.</title>
        <authorList>
            <person name="Hu P."/>
            <person name="Tom L."/>
            <person name="Singh A."/>
            <person name="Thomas B.C."/>
            <person name="Baker B.J."/>
            <person name="Piceno Y.M."/>
            <person name="Andersen G.L."/>
            <person name="Banfield J.F."/>
        </authorList>
    </citation>
    <scope>NUCLEOTIDE SEQUENCE [LARGE SCALE GENOMIC DNA]</scope>
</reference>
<dbReference type="Gene3D" id="3.40.50.720">
    <property type="entry name" value="NAD(P)-binding Rossmann-like Domain"/>
    <property type="match status" value="2"/>
</dbReference>
<name>A0A101HNY8_9BACT</name>
<evidence type="ECO:0000313" key="7">
    <source>
        <dbReference type="EMBL" id="KUK80174.1"/>
    </source>
</evidence>
<comment type="similarity">
    <text evidence="1 4">Belongs to the D-isomer specific 2-hydroxyacid dehydrogenase family.</text>
</comment>
<dbReference type="InterPro" id="IPR036291">
    <property type="entry name" value="NAD(P)-bd_dom_sf"/>
</dbReference>
<dbReference type="SUPFAM" id="SSF52283">
    <property type="entry name" value="Formate/glycerate dehydrogenase catalytic domain-like"/>
    <property type="match status" value="1"/>
</dbReference>
<dbReference type="GO" id="GO:0051287">
    <property type="term" value="F:NAD binding"/>
    <property type="evidence" value="ECO:0007669"/>
    <property type="project" value="InterPro"/>
</dbReference>
<dbReference type="InterPro" id="IPR006140">
    <property type="entry name" value="D-isomer_DH_NAD-bd"/>
</dbReference>
<evidence type="ECO:0000256" key="1">
    <source>
        <dbReference type="ARBA" id="ARBA00005854"/>
    </source>
</evidence>
<dbReference type="Proteomes" id="UP000054092">
    <property type="component" value="Unassembled WGS sequence"/>
</dbReference>
<organism evidence="7 8">
    <name type="scientific">Mesotoga prima</name>
    <dbReference type="NCBI Taxonomy" id="1184387"/>
    <lineage>
        <taxon>Bacteria</taxon>
        <taxon>Thermotogati</taxon>
        <taxon>Thermotogota</taxon>
        <taxon>Thermotogae</taxon>
        <taxon>Kosmotogales</taxon>
        <taxon>Kosmotogaceae</taxon>
        <taxon>Mesotoga</taxon>
    </lineage>
</organism>
<dbReference type="SUPFAM" id="SSF51735">
    <property type="entry name" value="NAD(P)-binding Rossmann-fold domains"/>
    <property type="match status" value="1"/>
</dbReference>
<accession>A0A101HNY8</accession>
<evidence type="ECO:0000259" key="5">
    <source>
        <dbReference type="Pfam" id="PF00389"/>
    </source>
</evidence>
<evidence type="ECO:0000256" key="4">
    <source>
        <dbReference type="RuleBase" id="RU003719"/>
    </source>
</evidence>
<dbReference type="PANTHER" id="PTHR10996:SF283">
    <property type="entry name" value="GLYOXYLATE_HYDROXYPYRUVATE REDUCTASE B"/>
    <property type="match status" value="1"/>
</dbReference>
<dbReference type="PROSITE" id="PS00670">
    <property type="entry name" value="D_2_HYDROXYACID_DH_2"/>
    <property type="match status" value="1"/>
</dbReference>
<feature type="domain" description="D-isomer specific 2-hydroxyacid dehydrogenase NAD-binding" evidence="6">
    <location>
        <begin position="107"/>
        <end position="285"/>
    </location>
</feature>
<dbReference type="PROSITE" id="PS00065">
    <property type="entry name" value="D_2_HYDROXYACID_DH_1"/>
    <property type="match status" value="1"/>
</dbReference>
<dbReference type="InterPro" id="IPR029753">
    <property type="entry name" value="D-isomer_DH_CS"/>
</dbReference>
<dbReference type="CDD" id="cd05301">
    <property type="entry name" value="GDH"/>
    <property type="match status" value="1"/>
</dbReference>
<dbReference type="GO" id="GO:0016618">
    <property type="term" value="F:hydroxypyruvate reductase [NAD(P)H] activity"/>
    <property type="evidence" value="ECO:0007669"/>
    <property type="project" value="TreeGrafter"/>
</dbReference>
<dbReference type="PATRIC" id="fig|1184387.3.peg.1559"/>
<dbReference type="InterPro" id="IPR029752">
    <property type="entry name" value="D-isomer_DH_CS1"/>
</dbReference>
<dbReference type="PANTHER" id="PTHR10996">
    <property type="entry name" value="2-HYDROXYACID DEHYDROGENASE-RELATED"/>
    <property type="match status" value="1"/>
</dbReference>
<dbReference type="Pfam" id="PF00389">
    <property type="entry name" value="2-Hacid_dh"/>
    <property type="match status" value="1"/>
</dbReference>
<gene>
    <name evidence="7" type="ORF">XD94_1127</name>
</gene>
<dbReference type="GO" id="GO:0030267">
    <property type="term" value="F:glyoxylate reductase (NADPH) activity"/>
    <property type="evidence" value="ECO:0007669"/>
    <property type="project" value="TreeGrafter"/>
</dbReference>
<dbReference type="InterPro" id="IPR006139">
    <property type="entry name" value="D-isomer_2_OHA_DH_cat_dom"/>
</dbReference>
<feature type="domain" description="D-isomer specific 2-hydroxyacid dehydrogenase catalytic" evidence="5">
    <location>
        <begin position="27"/>
        <end position="316"/>
    </location>
</feature>
<dbReference type="AlphaFoldDB" id="A0A101HNY8"/>
<evidence type="ECO:0000313" key="8">
    <source>
        <dbReference type="Proteomes" id="UP000054092"/>
    </source>
</evidence>
<dbReference type="GO" id="GO:0005829">
    <property type="term" value="C:cytosol"/>
    <property type="evidence" value="ECO:0007669"/>
    <property type="project" value="TreeGrafter"/>
</dbReference>
<comment type="caution">
    <text evidence="7">The sequence shown here is derived from an EMBL/GenBank/DDBJ whole genome shotgun (WGS) entry which is preliminary data.</text>
</comment>
<dbReference type="InterPro" id="IPR050223">
    <property type="entry name" value="D-isomer_2-hydroxyacid_DH"/>
</dbReference>
<keyword evidence="2 4" id="KW-0560">Oxidoreductase</keyword>
<evidence type="ECO:0000256" key="3">
    <source>
        <dbReference type="ARBA" id="ARBA00023027"/>
    </source>
</evidence>
<proteinExistence type="inferred from homology"/>